<dbReference type="EMBL" id="GEDV01004104">
    <property type="protein sequence ID" value="JAP84453.1"/>
    <property type="molecule type" value="Transcribed_RNA"/>
</dbReference>
<protein>
    <submittedName>
        <fullName evidence="4">Anaphase-promoting complex subunit 7</fullName>
    </submittedName>
</protein>
<feature type="repeat" description="TPR" evidence="2">
    <location>
        <begin position="49"/>
        <end position="82"/>
    </location>
</feature>
<feature type="region of interest" description="Disordered" evidence="3">
    <location>
        <begin position="514"/>
        <end position="533"/>
    </location>
</feature>
<proteinExistence type="predicted"/>
<dbReference type="SUPFAM" id="SSF81901">
    <property type="entry name" value="HCP-like"/>
    <property type="match status" value="1"/>
</dbReference>
<dbReference type="InterPro" id="IPR011990">
    <property type="entry name" value="TPR-like_helical_dom_sf"/>
</dbReference>
<dbReference type="PANTHER" id="PTHR12558">
    <property type="entry name" value="CELL DIVISION CYCLE 16,23,27"/>
    <property type="match status" value="1"/>
</dbReference>
<dbReference type="SUPFAM" id="SSF48452">
    <property type="entry name" value="TPR-like"/>
    <property type="match status" value="1"/>
</dbReference>
<accession>A0A131YZ34</accession>
<evidence type="ECO:0000313" key="4">
    <source>
        <dbReference type="EMBL" id="JAP84453.1"/>
    </source>
</evidence>
<dbReference type="InterPro" id="IPR019734">
    <property type="entry name" value="TPR_rpt"/>
</dbReference>
<evidence type="ECO:0000256" key="2">
    <source>
        <dbReference type="PROSITE-ProRule" id="PRU00339"/>
    </source>
</evidence>
<sequence>MSSSAATSFIDQLKLLYDNKLYSNVTALFSLAHPISTHCADFMTVSAKFQSYVYCGDAYVQLGDFKRAEALYQKAIQLKKSAAKAKGKGPASIISGDVTSENDIKYQIHVCHVNMKQPNQAISALESIPGKQRSSRVNMALGQLYQQSGNERSAITCYREVLKECPLALEAAKGLLELGVKAVEVAALVLHPGGSSGSSLPPHMEWLGQWIKANAYLHSREYSSSITNFKQLEARPQLADNVEILASLGEAYYHMGDYTNATATLERVHSLDPHLLRGMDVYAALLAKEKKVKELESLSAQLMSVNNRSPEPWIVMAYLCYVTKKGNRAIYFSQKACTLNPRHVEALLLKGTVLLELHKVHEAIAHFGEVFKVAPYRHEAYKGMVDCYLAQLRNNDAATLASNACKHLGHTPRALTLYASVLMKSPMSLEKAKVCLEKALKQEPTHLPAVYLLAEIYDQQRAYDRGIQLLQKHLETQSTCRLHQMLGDFYARAGEHDKALQHFGIALNLDPSNASARRGTRRVEQRPENVEPGYDMDVDEIAESDVENELEESEVEAVWSDVEYSYN</sequence>
<dbReference type="GO" id="GO:0016567">
    <property type="term" value="P:protein ubiquitination"/>
    <property type="evidence" value="ECO:0007669"/>
    <property type="project" value="TreeGrafter"/>
</dbReference>
<feature type="repeat" description="TPR" evidence="2">
    <location>
        <begin position="242"/>
        <end position="275"/>
    </location>
</feature>
<dbReference type="Pfam" id="PF12895">
    <property type="entry name" value="ANAPC3"/>
    <property type="match status" value="1"/>
</dbReference>
<dbReference type="GO" id="GO:0045842">
    <property type="term" value="P:positive regulation of mitotic metaphase/anaphase transition"/>
    <property type="evidence" value="ECO:0007669"/>
    <property type="project" value="TreeGrafter"/>
</dbReference>
<organism evidence="4">
    <name type="scientific">Rhipicephalus appendiculatus</name>
    <name type="common">Brown ear tick</name>
    <dbReference type="NCBI Taxonomy" id="34631"/>
    <lineage>
        <taxon>Eukaryota</taxon>
        <taxon>Metazoa</taxon>
        <taxon>Ecdysozoa</taxon>
        <taxon>Arthropoda</taxon>
        <taxon>Chelicerata</taxon>
        <taxon>Arachnida</taxon>
        <taxon>Acari</taxon>
        <taxon>Parasitiformes</taxon>
        <taxon>Ixodida</taxon>
        <taxon>Ixodoidea</taxon>
        <taxon>Ixodidae</taxon>
        <taxon>Rhipicephalinae</taxon>
        <taxon>Rhipicephalus</taxon>
        <taxon>Rhipicephalus</taxon>
    </lineage>
</organism>
<dbReference type="Gene3D" id="1.25.40.10">
    <property type="entry name" value="Tetratricopeptide repeat domain"/>
    <property type="match status" value="4"/>
</dbReference>
<dbReference type="PANTHER" id="PTHR12558:SF36">
    <property type="entry name" value="ANAPHASE-PROMOTING COMPLEX SUBUNIT 7"/>
    <property type="match status" value="1"/>
</dbReference>
<dbReference type="GO" id="GO:0005680">
    <property type="term" value="C:anaphase-promoting complex"/>
    <property type="evidence" value="ECO:0007669"/>
    <property type="project" value="TreeGrafter"/>
</dbReference>
<evidence type="ECO:0000256" key="3">
    <source>
        <dbReference type="SAM" id="MobiDB-lite"/>
    </source>
</evidence>
<evidence type="ECO:0000256" key="1">
    <source>
        <dbReference type="ARBA" id="ARBA00022803"/>
    </source>
</evidence>
<dbReference type="AlphaFoldDB" id="A0A131YZ34"/>
<dbReference type="GO" id="GO:0051301">
    <property type="term" value="P:cell division"/>
    <property type="evidence" value="ECO:0007669"/>
    <property type="project" value="TreeGrafter"/>
</dbReference>
<reference evidence="4" key="1">
    <citation type="journal article" date="2016" name="Ticks Tick Borne Dis.">
        <title>De novo assembly and annotation of the salivary gland transcriptome of Rhipicephalus appendiculatus male and female ticks during blood feeding.</title>
        <authorList>
            <person name="de Castro M.H."/>
            <person name="de Klerk D."/>
            <person name="Pienaar R."/>
            <person name="Latif A.A."/>
            <person name="Rees D.J."/>
            <person name="Mans B.J."/>
        </authorList>
    </citation>
    <scope>NUCLEOTIDE SEQUENCE</scope>
    <source>
        <tissue evidence="4">Salivary glands</tissue>
    </source>
</reference>
<dbReference type="Pfam" id="PF14559">
    <property type="entry name" value="TPR_19"/>
    <property type="match status" value="1"/>
</dbReference>
<dbReference type="PROSITE" id="PS50005">
    <property type="entry name" value="TPR"/>
    <property type="match status" value="3"/>
</dbReference>
<feature type="repeat" description="TPR" evidence="2">
    <location>
        <begin position="480"/>
        <end position="513"/>
    </location>
</feature>
<dbReference type="Pfam" id="PF13432">
    <property type="entry name" value="TPR_16"/>
    <property type="match status" value="1"/>
</dbReference>
<keyword evidence="1 2" id="KW-0802">TPR repeat</keyword>
<dbReference type="Pfam" id="PF13181">
    <property type="entry name" value="TPR_8"/>
    <property type="match status" value="2"/>
</dbReference>
<dbReference type="SMART" id="SM00028">
    <property type="entry name" value="TPR"/>
    <property type="match status" value="8"/>
</dbReference>
<name>A0A131YZ34_RHIAP</name>